<reference evidence="2 3" key="1">
    <citation type="journal article" date="2016" name="Mol. Biol. Evol.">
        <title>Comparative Genomics of Early-Diverging Mushroom-Forming Fungi Provides Insights into the Origins of Lignocellulose Decay Capabilities.</title>
        <authorList>
            <person name="Nagy L.G."/>
            <person name="Riley R."/>
            <person name="Tritt A."/>
            <person name="Adam C."/>
            <person name="Daum C."/>
            <person name="Floudas D."/>
            <person name="Sun H."/>
            <person name="Yadav J.S."/>
            <person name="Pangilinan J."/>
            <person name="Larsson K.H."/>
            <person name="Matsuura K."/>
            <person name="Barry K."/>
            <person name="Labutti K."/>
            <person name="Kuo R."/>
            <person name="Ohm R.A."/>
            <person name="Bhattacharya S.S."/>
            <person name="Shirouzu T."/>
            <person name="Yoshinaga Y."/>
            <person name="Martin F.M."/>
            <person name="Grigoriev I.V."/>
            <person name="Hibbett D.S."/>
        </authorList>
    </citation>
    <scope>NUCLEOTIDE SEQUENCE [LARGE SCALE GENOMIC DNA]</scope>
    <source>
        <strain evidence="2 3">HHB14362 ss-1</strain>
    </source>
</reference>
<keyword evidence="3" id="KW-1185">Reference proteome</keyword>
<evidence type="ECO:0000313" key="3">
    <source>
        <dbReference type="Proteomes" id="UP000076761"/>
    </source>
</evidence>
<accession>A0A165NZW7</accession>
<protein>
    <submittedName>
        <fullName evidence="2">Uncharacterized protein</fullName>
    </submittedName>
</protein>
<proteinExistence type="predicted"/>
<dbReference type="EMBL" id="KV425622">
    <property type="protein sequence ID" value="KZT20338.1"/>
    <property type="molecule type" value="Genomic_DNA"/>
</dbReference>
<organism evidence="2 3">
    <name type="scientific">Neolentinus lepideus HHB14362 ss-1</name>
    <dbReference type="NCBI Taxonomy" id="1314782"/>
    <lineage>
        <taxon>Eukaryota</taxon>
        <taxon>Fungi</taxon>
        <taxon>Dikarya</taxon>
        <taxon>Basidiomycota</taxon>
        <taxon>Agaricomycotina</taxon>
        <taxon>Agaricomycetes</taxon>
        <taxon>Gloeophyllales</taxon>
        <taxon>Gloeophyllaceae</taxon>
        <taxon>Neolentinus</taxon>
    </lineage>
</organism>
<dbReference type="Proteomes" id="UP000076761">
    <property type="component" value="Unassembled WGS sequence"/>
</dbReference>
<dbReference type="InParanoid" id="A0A165NZW7"/>
<name>A0A165NZW7_9AGAM</name>
<evidence type="ECO:0000256" key="1">
    <source>
        <dbReference type="SAM" id="MobiDB-lite"/>
    </source>
</evidence>
<evidence type="ECO:0000313" key="2">
    <source>
        <dbReference type="EMBL" id="KZT20338.1"/>
    </source>
</evidence>
<dbReference type="AlphaFoldDB" id="A0A165NZW7"/>
<gene>
    <name evidence="2" type="ORF">NEOLEDRAFT_1165089</name>
</gene>
<dbReference type="PANTHER" id="PTHR31912">
    <property type="entry name" value="IP13529P"/>
    <property type="match status" value="1"/>
</dbReference>
<feature type="region of interest" description="Disordered" evidence="1">
    <location>
        <begin position="752"/>
        <end position="787"/>
    </location>
</feature>
<dbReference type="PANTHER" id="PTHR31912:SF34">
    <property type="entry name" value="NOTOCHORD-RELATED PROTEIN"/>
    <property type="match status" value="1"/>
</dbReference>
<feature type="compositionally biased region" description="Basic residues" evidence="1">
    <location>
        <begin position="760"/>
        <end position="772"/>
    </location>
</feature>
<dbReference type="OrthoDB" id="2246127at2759"/>
<sequence length="787" mass="89680">MGAFPRALFSEMELRVMRWFAIQNGVARLPTVKQTKRRRQNIMEITGIESTTVEGKLGHLYMVNDWRKIIEHEFANPLVRGKLHFYPEDSGYHLEDARQAERWRDEVDGNLACPMVRDRDGKDYFVEEPCLASIDGLGRIAPIMPMCWFTRGGRTWARVHLLRLTRYSDAFVIDGRPDSTLDIPLDVFFMSVLDLQDHDTQRRYGLPSPDRIAGVLHSEDPVPSVNRWRAVAAGKRVYSLPLWMYCDDTSRNVSKKWNKHNSILFTLAGLPRKYCQMLYNIHFIATSNIAAPLEMMEHIVNTLRAVRQGGIEEWDCVHQEQVLAVPWVLAFQGDNPMSSEFAAHIGMTGKCFCHICDVRGADEKNHAPEDAGAIEQVSEFLKEQTREALSVQLDRILEGAPSAHFVKKLAAECAKIKEDLHSQPLESTAKTDELKRKMKEFRGTLPENLFNPCLDIPDFDPNQDSPVEILHVVLLGVVKYWWRDAVSHQTSQGKEELKTQLSSADVAGLNTARLRGHTLPAIDDLPSYLDILQSAIDDFLIATALWMTQWFNKPKFHLFSYNLVIQLRTRAFAHLHAVRHLISGGFLCRDPWQAGADNEFREFMCMEAVEWPERAGHYTALSENSLVPWRSTLTSSHHVAHGLVPSTVLRCRKLVLSNGDTLEVNKYTFYRTGIPEPPMVPNIGLVREILVDPDQQILIGVLVAKCEIGTYIEPYEFPSCRVSPNDLVLVTFNADSRSREEVIEQAVQNRKKWNVAEAQRKKKTKVPAKGTKRRADETGKHQTSKRV</sequence>
<dbReference type="STRING" id="1314782.A0A165NZW7"/>